<proteinExistence type="predicted"/>
<sequence length="256" mass="28677">MRKILPDIPQFVHRAMETSARKILDYGYGIIPRQGRLAVLPNKTSGKREEKNYSTSTRNQANTASLVKNYSQQSRYSVHEIETDFWMGSLSTATDSVLAEMNVGLIENKRDNLILIHHSMPAIAQWESALQFRCSVGSRANFLCLHVENWLDQSVLTEALLELAERIQTLLSKGERVILLEAPVSRHSEVVAAILLEGGGRRTQKQAVAHLSLCSCARGSDTRQRLAAALAWREMRNSPLFQSLPEGAQLKILDLL</sequence>
<protein>
    <submittedName>
        <fullName evidence="1">Uncharacterized protein</fullName>
    </submittedName>
</protein>
<gene>
    <name evidence="1" type="ORF">CCUR1050_LOCUS24138</name>
</gene>
<evidence type="ECO:0000313" key="1">
    <source>
        <dbReference type="EMBL" id="CAD8646453.1"/>
    </source>
</evidence>
<organism evidence="1">
    <name type="scientific">Cryptomonas curvata</name>
    <dbReference type="NCBI Taxonomy" id="233186"/>
    <lineage>
        <taxon>Eukaryota</taxon>
        <taxon>Cryptophyceae</taxon>
        <taxon>Cryptomonadales</taxon>
        <taxon>Cryptomonadaceae</taxon>
        <taxon>Cryptomonas</taxon>
    </lineage>
</organism>
<accession>A0A7S0QSE0</accession>
<name>A0A7S0QSE0_9CRYP</name>
<reference evidence="1" key="1">
    <citation type="submission" date="2021-01" db="EMBL/GenBank/DDBJ databases">
        <authorList>
            <person name="Corre E."/>
            <person name="Pelletier E."/>
            <person name="Niang G."/>
            <person name="Scheremetjew M."/>
            <person name="Finn R."/>
            <person name="Kale V."/>
            <person name="Holt S."/>
            <person name="Cochrane G."/>
            <person name="Meng A."/>
            <person name="Brown T."/>
            <person name="Cohen L."/>
        </authorList>
    </citation>
    <scope>NUCLEOTIDE SEQUENCE</scope>
    <source>
        <strain evidence="1">CCAP979/52</strain>
    </source>
</reference>
<dbReference type="AlphaFoldDB" id="A0A7S0QSE0"/>
<dbReference type="EMBL" id="HBEZ01043916">
    <property type="protein sequence ID" value="CAD8646453.1"/>
    <property type="molecule type" value="Transcribed_RNA"/>
</dbReference>